<protein>
    <submittedName>
        <fullName evidence="3">Alpha/beta hydrolase family protein</fullName>
    </submittedName>
</protein>
<dbReference type="AlphaFoldDB" id="A0A1I0DNF1"/>
<dbReference type="Pfam" id="PF12697">
    <property type="entry name" value="Abhydrolase_6"/>
    <property type="match status" value="1"/>
</dbReference>
<dbReference type="OrthoDB" id="9785847at2"/>
<reference evidence="4" key="1">
    <citation type="submission" date="2016-10" db="EMBL/GenBank/DDBJ databases">
        <authorList>
            <person name="Varghese N."/>
            <person name="Submissions S."/>
        </authorList>
    </citation>
    <scope>NUCLEOTIDE SEQUENCE [LARGE SCALE GENOMIC DNA]</scope>
    <source>
        <strain evidence="4">CGMCC 1.6489</strain>
    </source>
</reference>
<evidence type="ECO:0000313" key="4">
    <source>
        <dbReference type="Proteomes" id="UP000198762"/>
    </source>
</evidence>
<name>A0A1I0DNF1_9GAMM</name>
<dbReference type="EMBL" id="FOHZ01000007">
    <property type="protein sequence ID" value="SET33872.1"/>
    <property type="molecule type" value="Genomic_DNA"/>
</dbReference>
<dbReference type="GO" id="GO:0016787">
    <property type="term" value="F:hydrolase activity"/>
    <property type="evidence" value="ECO:0007669"/>
    <property type="project" value="UniProtKB-KW"/>
</dbReference>
<keyword evidence="4" id="KW-1185">Reference proteome</keyword>
<dbReference type="RefSeq" id="WP_091850969.1">
    <property type="nucleotide sequence ID" value="NZ_FOHZ01000007.1"/>
</dbReference>
<dbReference type="STRING" id="430453.SAMN04487962_107169"/>
<dbReference type="Proteomes" id="UP000198762">
    <property type="component" value="Unassembled WGS sequence"/>
</dbReference>
<dbReference type="InterPro" id="IPR029058">
    <property type="entry name" value="AB_hydrolase_fold"/>
</dbReference>
<dbReference type="PANTHER" id="PTHR43689">
    <property type="entry name" value="HYDROLASE"/>
    <property type="match status" value="1"/>
</dbReference>
<feature type="domain" description="AB hydrolase-1" evidence="2">
    <location>
        <begin position="71"/>
        <end position="253"/>
    </location>
</feature>
<evidence type="ECO:0000256" key="1">
    <source>
        <dbReference type="SAM" id="MobiDB-lite"/>
    </source>
</evidence>
<dbReference type="PANTHER" id="PTHR43689:SF8">
    <property type="entry name" value="ALPHA_BETA-HYDROLASES SUPERFAMILY PROTEIN"/>
    <property type="match status" value="1"/>
</dbReference>
<accession>A0A1I0DNF1</accession>
<dbReference type="Gene3D" id="3.40.50.1820">
    <property type="entry name" value="alpha/beta hydrolase"/>
    <property type="match status" value="1"/>
</dbReference>
<sequence length="286" mass="30485">MNTEGYIAQRSSRREAGGPSADKVFQQLIQPRRVPATEPEMHLLAGATRVNTVFRGDRVAIWRWGHRGPAVLMVHGWDSRASHLGSFVEALLAAGYQVVAFDGPGHGDSGGHHSNVVLLGQAILQVVAAAGPVQAAIGHSMGSPALLYAFAHGLEVGASVHLAGPSSFRRVLERTASQTGLDAGGQRALMTLMEAETGIPVEAMELSHLARGLRHPSLLLHDPEDREVPYEESRKLGAAWPLSTLHAVSGVGHRRILGDRSVVGLSADFLRRTLPVNGASVQETRS</sequence>
<organism evidence="3 4">
    <name type="scientific">Marinobacter segnicrescens</name>
    <dbReference type="NCBI Taxonomy" id="430453"/>
    <lineage>
        <taxon>Bacteria</taxon>
        <taxon>Pseudomonadati</taxon>
        <taxon>Pseudomonadota</taxon>
        <taxon>Gammaproteobacteria</taxon>
        <taxon>Pseudomonadales</taxon>
        <taxon>Marinobacteraceae</taxon>
        <taxon>Marinobacter</taxon>
    </lineage>
</organism>
<feature type="region of interest" description="Disordered" evidence="1">
    <location>
        <begin position="1"/>
        <end position="20"/>
    </location>
</feature>
<proteinExistence type="predicted"/>
<gene>
    <name evidence="3" type="ORF">SAMN04487962_107169</name>
</gene>
<dbReference type="SUPFAM" id="SSF53474">
    <property type="entry name" value="alpha/beta-Hydrolases"/>
    <property type="match status" value="1"/>
</dbReference>
<dbReference type="InterPro" id="IPR000073">
    <property type="entry name" value="AB_hydrolase_1"/>
</dbReference>
<evidence type="ECO:0000313" key="3">
    <source>
        <dbReference type="EMBL" id="SET33872.1"/>
    </source>
</evidence>
<evidence type="ECO:0000259" key="2">
    <source>
        <dbReference type="Pfam" id="PF12697"/>
    </source>
</evidence>
<keyword evidence="3" id="KW-0378">Hydrolase</keyword>